<evidence type="ECO:0000313" key="6">
    <source>
        <dbReference type="Proteomes" id="UP001500556"/>
    </source>
</evidence>
<feature type="transmembrane region" description="Helical" evidence="3">
    <location>
        <begin position="296"/>
        <end position="322"/>
    </location>
</feature>
<keyword evidence="3" id="KW-0472">Membrane</keyword>
<evidence type="ECO:0000256" key="3">
    <source>
        <dbReference type="SAM" id="Phobius"/>
    </source>
</evidence>
<keyword evidence="3" id="KW-1133">Transmembrane helix</keyword>
<comment type="caution">
    <text evidence="5">The sequence shown here is derived from an EMBL/GenBank/DDBJ whole genome shotgun (WGS) entry which is preliminary data.</text>
</comment>
<reference evidence="6" key="1">
    <citation type="journal article" date="2019" name="Int. J. Syst. Evol. Microbiol.">
        <title>The Global Catalogue of Microorganisms (GCM) 10K type strain sequencing project: providing services to taxonomists for standard genome sequencing and annotation.</title>
        <authorList>
            <consortium name="The Broad Institute Genomics Platform"/>
            <consortium name="The Broad Institute Genome Sequencing Center for Infectious Disease"/>
            <person name="Wu L."/>
            <person name="Ma J."/>
        </authorList>
    </citation>
    <scope>NUCLEOTIDE SEQUENCE [LARGE SCALE GENOMIC DNA]</scope>
    <source>
        <strain evidence="6">JCM 18961</strain>
    </source>
</reference>
<dbReference type="RefSeq" id="WP_345501587.1">
    <property type="nucleotide sequence ID" value="NZ_BAABLO010000004.1"/>
</dbReference>
<dbReference type="EMBL" id="BAABLO010000004">
    <property type="protein sequence ID" value="GAA4715391.1"/>
    <property type="molecule type" value="Genomic_DNA"/>
</dbReference>
<keyword evidence="1" id="KW-0175">Coiled coil</keyword>
<evidence type="ECO:0000256" key="1">
    <source>
        <dbReference type="SAM" id="Coils"/>
    </source>
</evidence>
<dbReference type="Proteomes" id="UP001500556">
    <property type="component" value="Unassembled WGS sequence"/>
</dbReference>
<dbReference type="Pfam" id="PF14257">
    <property type="entry name" value="DUF4349"/>
    <property type="match status" value="1"/>
</dbReference>
<keyword evidence="3" id="KW-0812">Transmembrane</keyword>
<feature type="domain" description="DUF4349" evidence="4">
    <location>
        <begin position="99"/>
        <end position="320"/>
    </location>
</feature>
<name>A0ABP8XY14_9MICO</name>
<gene>
    <name evidence="5" type="ORF">GCM10025782_10040</name>
</gene>
<feature type="region of interest" description="Disordered" evidence="2">
    <location>
        <begin position="29"/>
        <end position="86"/>
    </location>
</feature>
<feature type="compositionally biased region" description="Low complexity" evidence="2">
    <location>
        <begin position="29"/>
        <end position="51"/>
    </location>
</feature>
<protein>
    <recommendedName>
        <fullName evidence="4">DUF4349 domain-containing protein</fullName>
    </recommendedName>
</protein>
<dbReference type="InterPro" id="IPR025645">
    <property type="entry name" value="DUF4349"/>
</dbReference>
<sequence length="337" mass="33943">MFRDRPHHTIAGLAAVLLAAATLSGCSGSSGGNASSGAARGAVAPAPAEGAPAGGSAGSSGDSASSSDSGSDKATDKAATGKPAGTTVSQASLEAAQESLARRASVALQVKDIGQAVARVRSVSAAADGLVLSENIGTVAGDTPVQPSARVSATTYGEITISVPSTKLDSVVADLGQVGTVIRSTSSSEDVGSQIVDTQSRLETMRISVDRVRGYLADAKDLTQTVAMEAELTRREADLEALEAQLASLKGSVARSPIQVSLTTQPDVIVPKKADETGFLAGLRSGWDAFSGSVTVVLTVVGAVVPFAVLIALVGLPVWWVVRRRRPATAAPATLSQ</sequence>
<evidence type="ECO:0000313" key="5">
    <source>
        <dbReference type="EMBL" id="GAA4715391.1"/>
    </source>
</evidence>
<accession>A0ABP8XY14</accession>
<evidence type="ECO:0000256" key="2">
    <source>
        <dbReference type="SAM" id="MobiDB-lite"/>
    </source>
</evidence>
<organism evidence="5 6">
    <name type="scientific">Pedococcus ginsenosidimutans</name>
    <dbReference type="NCBI Taxonomy" id="490570"/>
    <lineage>
        <taxon>Bacteria</taxon>
        <taxon>Bacillati</taxon>
        <taxon>Actinomycetota</taxon>
        <taxon>Actinomycetes</taxon>
        <taxon>Micrococcales</taxon>
        <taxon>Intrasporangiaceae</taxon>
        <taxon>Pedococcus</taxon>
    </lineage>
</organism>
<feature type="compositionally biased region" description="Low complexity" evidence="2">
    <location>
        <begin position="59"/>
        <end position="69"/>
    </location>
</feature>
<feature type="coiled-coil region" evidence="1">
    <location>
        <begin position="225"/>
        <end position="252"/>
    </location>
</feature>
<evidence type="ECO:0000259" key="4">
    <source>
        <dbReference type="Pfam" id="PF14257"/>
    </source>
</evidence>
<proteinExistence type="predicted"/>
<dbReference type="PROSITE" id="PS51257">
    <property type="entry name" value="PROKAR_LIPOPROTEIN"/>
    <property type="match status" value="1"/>
</dbReference>
<keyword evidence="6" id="KW-1185">Reference proteome</keyword>